<evidence type="ECO:0000313" key="1">
    <source>
        <dbReference type="EMBL" id="DAF86597.1"/>
    </source>
</evidence>
<organism evidence="1">
    <name type="scientific">Siphoviridae sp. ctcx61</name>
    <dbReference type="NCBI Taxonomy" id="2825575"/>
    <lineage>
        <taxon>Viruses</taxon>
        <taxon>Duplodnaviria</taxon>
        <taxon>Heunggongvirae</taxon>
        <taxon>Uroviricota</taxon>
        <taxon>Caudoviricetes</taxon>
    </lineage>
</organism>
<protein>
    <submittedName>
        <fullName evidence="1">Uncharacterized protein</fullName>
    </submittedName>
</protein>
<reference evidence="1" key="1">
    <citation type="journal article" date="2021" name="Proc. Natl. Acad. Sci. U.S.A.">
        <title>A Catalog of Tens of Thousands of Viruses from Human Metagenomes Reveals Hidden Associations with Chronic Diseases.</title>
        <authorList>
            <person name="Tisza M.J."/>
            <person name="Buck C.B."/>
        </authorList>
    </citation>
    <scope>NUCLEOTIDE SEQUENCE</scope>
    <source>
        <strain evidence="1">Ctcx61</strain>
    </source>
</reference>
<accession>A0A8S5TWJ7</accession>
<name>A0A8S5TWJ7_9CAUD</name>
<dbReference type="EMBL" id="BK015949">
    <property type="protein sequence ID" value="DAF86597.1"/>
    <property type="molecule type" value="Genomic_DNA"/>
</dbReference>
<proteinExistence type="predicted"/>
<sequence>MMIRIFDDNKHICECCDNDSIILIDFTEDTMPSDLGNRVYLCNEHKEKLIDLLLPF</sequence>